<dbReference type="Proteomes" id="UP000507954">
    <property type="component" value="Unassembled WGS sequence"/>
</dbReference>
<feature type="domain" description="Polysaccharide chain length determinant N-terminal" evidence="10">
    <location>
        <begin position="32"/>
        <end position="120"/>
    </location>
</feature>
<dbReference type="SUPFAM" id="SSF52540">
    <property type="entry name" value="P-loop containing nucleoside triphosphate hydrolases"/>
    <property type="match status" value="1"/>
</dbReference>
<reference evidence="12" key="3">
    <citation type="submission" date="2019-06" db="EMBL/GenBank/DDBJ databases">
        <authorList>
            <person name="Le Quere A."/>
            <person name="Colella S."/>
        </authorList>
    </citation>
    <scope>NUCLEOTIDE SEQUENCE</scope>
    <source>
        <strain evidence="12">EmedicaeMD41</strain>
    </source>
</reference>
<accession>A0A508X3I4</accession>
<sequence>MTTFVPDGSLSARAHHRETVDFAAQQGGATVGLFDLWAIVKRRFWFLASIIFVCTLLSAIASFSIPKSYTASSEVVLERKDVRPFATDAALTSIDRDRSAAETEMDVLQSRKFAGRIVDRLELVNDPTFNPYAPGGDKSSDQGLLRYVQDLIGVRRASTSARVIPDIKTQRDHAISALLSQFEVSRTGESLAVRLIVTNQNPKLAQQIANTIASLYVEASLEFKQDERVADKQRALNTGGAVAFLRQSMTQPLLITLRNEEARLLQSRAELAAKYGKNHPQMIDADSQIAGIRSMIEDEVQRILSDLEAESLKPSARIVSTAELPNSPSFPKPGLIIPAALAGSTLLASVLALLLETTDTRVRSGQRTTQLVRIPNLGYVPKVPKHLMSPGARRSSCIPDWSNVTSAEAERAVYMACRYSDARQLRRVVMTTSCLHDVANASTAWGIATAAAADGRPTAFVNLDFNRHNISYLKNMERSPELIERYLRNRAALTEIVQSIPNLPGFGFIDATHVMTEPFRSLDSDRLCELIMDLKQSGYDFIVLHAPPVLASGDATWLAPFVDGVVLLANWGKTTEEQLLEAAAQLRMNHAHLIGTVINQVNPEIHRRHHYGGFVITSKRIPAGRWHRDRGNGALQERPDAEVNTLTAPSARPSITRPSNVA</sequence>
<comment type="subcellular location">
    <subcellularLocation>
        <location evidence="1">Cell membrane</location>
        <topology evidence="1">Multi-pass membrane protein</topology>
    </subcellularLocation>
</comment>
<evidence type="ECO:0000256" key="3">
    <source>
        <dbReference type="ARBA" id="ARBA00022692"/>
    </source>
</evidence>
<evidence type="ECO:0000256" key="6">
    <source>
        <dbReference type="ARBA" id="ARBA00022989"/>
    </source>
</evidence>
<evidence type="ECO:0000256" key="7">
    <source>
        <dbReference type="ARBA" id="ARBA00023136"/>
    </source>
</evidence>
<dbReference type="InterPro" id="IPR003856">
    <property type="entry name" value="LPS_length_determ_N"/>
</dbReference>
<evidence type="ECO:0000256" key="2">
    <source>
        <dbReference type="ARBA" id="ARBA00022475"/>
    </source>
</evidence>
<dbReference type="AlphaFoldDB" id="A0A508X3I4"/>
<proteinExistence type="predicted"/>
<dbReference type="InterPro" id="IPR005702">
    <property type="entry name" value="Wzc-like_C"/>
</dbReference>
<protein>
    <submittedName>
        <fullName evidence="11">Chain-length determining protein</fullName>
    </submittedName>
    <submittedName>
        <fullName evidence="12">Lipopolysaccharide biosynthesis protein</fullName>
    </submittedName>
</protein>
<keyword evidence="6 9" id="KW-1133">Transmembrane helix</keyword>
<dbReference type="Pfam" id="PF02706">
    <property type="entry name" value="Wzz"/>
    <property type="match status" value="1"/>
</dbReference>
<keyword evidence="4" id="KW-0547">Nucleotide-binding</keyword>
<keyword evidence="5" id="KW-0067">ATP-binding</keyword>
<dbReference type="PANTHER" id="PTHR32309:SF13">
    <property type="entry name" value="FERRIC ENTEROBACTIN TRANSPORT PROTEIN FEPE"/>
    <property type="match status" value="1"/>
</dbReference>
<dbReference type="Proteomes" id="UP001190825">
    <property type="component" value="Unassembled WGS sequence"/>
</dbReference>
<dbReference type="PANTHER" id="PTHR32309">
    <property type="entry name" value="TYROSINE-PROTEIN KINASE"/>
    <property type="match status" value="1"/>
</dbReference>
<evidence type="ECO:0000256" key="1">
    <source>
        <dbReference type="ARBA" id="ARBA00004651"/>
    </source>
</evidence>
<keyword evidence="7 9" id="KW-0472">Membrane</keyword>
<dbReference type="EMBL" id="NBUC01000147">
    <property type="protein sequence ID" value="PLT95816.1"/>
    <property type="molecule type" value="Genomic_DNA"/>
</dbReference>
<dbReference type="GO" id="GO:0004713">
    <property type="term" value="F:protein tyrosine kinase activity"/>
    <property type="evidence" value="ECO:0007669"/>
    <property type="project" value="TreeGrafter"/>
</dbReference>
<evidence type="ECO:0000313" key="13">
    <source>
        <dbReference type="Proteomes" id="UP001190825"/>
    </source>
</evidence>
<organism evidence="12">
    <name type="scientific">Sinorhizobium medicae</name>
    <dbReference type="NCBI Taxonomy" id="110321"/>
    <lineage>
        <taxon>Bacteria</taxon>
        <taxon>Pseudomonadati</taxon>
        <taxon>Pseudomonadota</taxon>
        <taxon>Alphaproteobacteria</taxon>
        <taxon>Hyphomicrobiales</taxon>
        <taxon>Rhizobiaceae</taxon>
        <taxon>Sinorhizobium/Ensifer group</taxon>
        <taxon>Sinorhizobium</taxon>
    </lineage>
</organism>
<keyword evidence="13" id="KW-1185">Reference proteome</keyword>
<evidence type="ECO:0000259" key="10">
    <source>
        <dbReference type="Pfam" id="PF02706"/>
    </source>
</evidence>
<evidence type="ECO:0000256" key="5">
    <source>
        <dbReference type="ARBA" id="ARBA00022840"/>
    </source>
</evidence>
<name>A0A508X3I4_9HYPH</name>
<dbReference type="InterPro" id="IPR050445">
    <property type="entry name" value="Bact_polysacc_biosynth/exp"/>
</dbReference>
<dbReference type="InterPro" id="IPR027417">
    <property type="entry name" value="P-loop_NTPase"/>
</dbReference>
<dbReference type="CDD" id="cd05387">
    <property type="entry name" value="BY-kinase"/>
    <property type="match status" value="1"/>
</dbReference>
<keyword evidence="2" id="KW-1003">Cell membrane</keyword>
<evidence type="ECO:0000313" key="11">
    <source>
        <dbReference type="EMBL" id="PLT95816.1"/>
    </source>
</evidence>
<dbReference type="GO" id="GO:0005886">
    <property type="term" value="C:plasma membrane"/>
    <property type="evidence" value="ECO:0007669"/>
    <property type="project" value="UniProtKB-SubCell"/>
</dbReference>
<evidence type="ECO:0000256" key="4">
    <source>
        <dbReference type="ARBA" id="ARBA00022741"/>
    </source>
</evidence>
<keyword evidence="3 9" id="KW-0812">Transmembrane</keyword>
<dbReference type="EMBL" id="CABFNB010000125">
    <property type="protein sequence ID" value="VTZ64136.1"/>
    <property type="molecule type" value="Genomic_DNA"/>
</dbReference>
<reference evidence="11 13" key="2">
    <citation type="journal article" date="2018" name="FEMS Microbiol. Ecol.">
        <title>Co-invading symbiotic mutualists of Medicago polymorpha retain high ancestral diversity and contain diverse accessory genomes.</title>
        <authorList>
            <person name="Porter S.S."/>
            <person name="Faber-Hammond J.J."/>
            <person name="Friesen M.L."/>
        </authorList>
    </citation>
    <scope>NUCLEOTIDE SEQUENCE [LARGE SCALE GENOMIC DNA]</scope>
    <source>
        <strain evidence="11 13">Str16</strain>
    </source>
</reference>
<dbReference type="RefSeq" id="WP_028053427.1">
    <property type="nucleotide sequence ID" value="NZ_ATYC01000008.1"/>
</dbReference>
<evidence type="ECO:0000256" key="9">
    <source>
        <dbReference type="SAM" id="Phobius"/>
    </source>
</evidence>
<gene>
    <name evidence="11" type="ORF">BMJ33_27905</name>
    <name evidence="12" type="ORF">EMEDMD4_570016</name>
</gene>
<evidence type="ECO:0000313" key="12">
    <source>
        <dbReference type="EMBL" id="VTZ64136.1"/>
    </source>
</evidence>
<feature type="region of interest" description="Disordered" evidence="8">
    <location>
        <begin position="643"/>
        <end position="662"/>
    </location>
</feature>
<dbReference type="Gene3D" id="3.40.50.300">
    <property type="entry name" value="P-loop containing nucleotide triphosphate hydrolases"/>
    <property type="match status" value="1"/>
</dbReference>
<feature type="transmembrane region" description="Helical" evidence="9">
    <location>
        <begin position="44"/>
        <end position="65"/>
    </location>
</feature>
<evidence type="ECO:0000256" key="8">
    <source>
        <dbReference type="SAM" id="MobiDB-lite"/>
    </source>
</evidence>
<reference evidence="11" key="1">
    <citation type="submission" date="2017-04" db="EMBL/GenBank/DDBJ databases">
        <authorList>
            <person name="Porter S."/>
            <person name="Friesen M.L."/>
            <person name="Faber-Hammond J."/>
        </authorList>
    </citation>
    <scope>NUCLEOTIDE SEQUENCE</scope>
    <source>
        <strain evidence="11">Str16</strain>
    </source>
</reference>